<protein>
    <submittedName>
        <fullName evidence="2">NAD(P)H-binding protein</fullName>
    </submittedName>
</protein>
<sequence>MNNLSPILITGAGGEVGSVSGDIARRLLAKGYPVRAFVRTDDERADALRAVGAEVFVGDLLKLADVAQALRGCRRVFFTMSLSPYYLDANLVMVAAARAANNIEVLVNISDIEQSYMTYEHMAAPREHRLKWLGGLVDDYSPQQRAHWLAEQAVNWSGLPAVQIRATFFIENPLLTWFPVKRVVEKGELLLPFAGSSFNPIAATDVAEACAHILIAPEEHIGQSYALTGPELKNMDEVAADFSAVLGKEIRYVAQSLESSDQSIDSILTARNAHAGEHLKALTRLIAGGRYEEVTDTLTMLIGRTPTTLRQALAKNVRLQQARVTSNAG</sequence>
<evidence type="ECO:0000259" key="1">
    <source>
        <dbReference type="Pfam" id="PF13460"/>
    </source>
</evidence>
<evidence type="ECO:0000313" key="2">
    <source>
        <dbReference type="EMBL" id="MDH4764165.1"/>
    </source>
</evidence>
<keyword evidence="3" id="KW-1185">Reference proteome</keyword>
<dbReference type="Proteomes" id="UP001157461">
    <property type="component" value="Unassembled WGS sequence"/>
</dbReference>
<feature type="domain" description="NAD(P)-binding" evidence="1">
    <location>
        <begin position="17"/>
        <end position="215"/>
    </location>
</feature>
<dbReference type="RefSeq" id="WP_280309268.1">
    <property type="nucleotide sequence ID" value="NZ_JAPDIQ010000006.1"/>
</dbReference>
<dbReference type="Gene3D" id="3.40.50.720">
    <property type="entry name" value="NAD(P)-binding Rossmann-like Domain"/>
    <property type="match status" value="1"/>
</dbReference>
<gene>
    <name evidence="2" type="ORF">OMP44_14830</name>
</gene>
<comment type="caution">
    <text evidence="2">The sequence shown here is derived from an EMBL/GenBank/DDBJ whole genome shotgun (WGS) entry which is preliminary data.</text>
</comment>
<proteinExistence type="predicted"/>
<accession>A0ABT6IKP8</accession>
<dbReference type="InterPro" id="IPR036291">
    <property type="entry name" value="NAD(P)-bd_dom_sf"/>
</dbReference>
<dbReference type="SUPFAM" id="SSF51735">
    <property type="entry name" value="NAD(P)-binding Rossmann-fold domains"/>
    <property type="match status" value="1"/>
</dbReference>
<dbReference type="EMBL" id="JAPDIQ010000006">
    <property type="protein sequence ID" value="MDH4764165.1"/>
    <property type="molecule type" value="Genomic_DNA"/>
</dbReference>
<name>A0ABT6IKP8_9PSED</name>
<dbReference type="InterPro" id="IPR051604">
    <property type="entry name" value="Ergot_Alk_Oxidoreductase"/>
</dbReference>
<dbReference type="PANTHER" id="PTHR43162">
    <property type="match status" value="1"/>
</dbReference>
<dbReference type="InterPro" id="IPR016040">
    <property type="entry name" value="NAD(P)-bd_dom"/>
</dbReference>
<dbReference type="PANTHER" id="PTHR43162:SF1">
    <property type="entry name" value="PRESTALK A DIFFERENTIATION PROTEIN A"/>
    <property type="match status" value="1"/>
</dbReference>
<dbReference type="Pfam" id="PF13460">
    <property type="entry name" value="NAD_binding_10"/>
    <property type="match status" value="1"/>
</dbReference>
<evidence type="ECO:0000313" key="3">
    <source>
        <dbReference type="Proteomes" id="UP001157461"/>
    </source>
</evidence>
<organism evidence="2 3">
    <name type="scientific">Pseudomonas flavocrustae</name>
    <dbReference type="NCBI Taxonomy" id="2991719"/>
    <lineage>
        <taxon>Bacteria</taxon>
        <taxon>Pseudomonadati</taxon>
        <taxon>Pseudomonadota</taxon>
        <taxon>Gammaproteobacteria</taxon>
        <taxon>Pseudomonadales</taxon>
        <taxon>Pseudomonadaceae</taxon>
        <taxon>Pseudomonas</taxon>
    </lineage>
</organism>
<reference evidence="2 3" key="1">
    <citation type="submission" date="2022-10" db="EMBL/GenBank/DDBJ databases">
        <title>A novel Pseudomonas species, isolated from Passiflora incarnata leaves.</title>
        <authorList>
            <person name="Cueva-Yesquen L.G."/>
            <person name="Fantinatti-Garboggini F."/>
        </authorList>
    </citation>
    <scope>NUCLEOTIDE SEQUENCE [LARGE SCALE GENOMIC DNA]</scope>
    <source>
        <strain evidence="2 3">CBMAI 2609</strain>
    </source>
</reference>